<dbReference type="Proteomes" id="UP001470230">
    <property type="component" value="Unassembled WGS sequence"/>
</dbReference>
<dbReference type="InterPro" id="IPR009030">
    <property type="entry name" value="Growth_fac_rcpt_cys_sf"/>
</dbReference>
<protein>
    <recommendedName>
        <fullName evidence="3">EGF-like domain-containing protein</fullName>
    </recommendedName>
</protein>
<accession>A0ABR2JR29</accession>
<keyword evidence="1" id="KW-0472">Membrane</keyword>
<dbReference type="InterPro" id="IPR026906">
    <property type="entry name" value="LRR_5"/>
</dbReference>
<feature type="signal peptide" evidence="2">
    <location>
        <begin position="1"/>
        <end position="16"/>
    </location>
</feature>
<dbReference type="PANTHER" id="PTHR45661">
    <property type="entry name" value="SURFACE ANTIGEN"/>
    <property type="match status" value="1"/>
</dbReference>
<feature type="transmembrane region" description="Helical" evidence="1">
    <location>
        <begin position="1069"/>
        <end position="1091"/>
    </location>
</feature>
<dbReference type="Gene3D" id="3.80.10.10">
    <property type="entry name" value="Ribonuclease Inhibitor"/>
    <property type="match status" value="2"/>
</dbReference>
<comment type="caution">
    <text evidence="4">The sequence shown here is derived from an EMBL/GenBank/DDBJ whole genome shotgun (WGS) entry which is preliminary data.</text>
</comment>
<feature type="domain" description="EGF-like" evidence="3">
    <location>
        <begin position="678"/>
        <end position="710"/>
    </location>
</feature>
<organism evidence="4 5">
    <name type="scientific">Tritrichomonas musculus</name>
    <dbReference type="NCBI Taxonomy" id="1915356"/>
    <lineage>
        <taxon>Eukaryota</taxon>
        <taxon>Metamonada</taxon>
        <taxon>Parabasalia</taxon>
        <taxon>Tritrichomonadida</taxon>
        <taxon>Tritrichomonadidae</taxon>
        <taxon>Tritrichomonas</taxon>
    </lineage>
</organism>
<dbReference type="InterPro" id="IPR032675">
    <property type="entry name" value="LRR_dom_sf"/>
</dbReference>
<dbReference type="EMBL" id="JAPFFF010000010">
    <property type="protein sequence ID" value="KAK8880893.1"/>
    <property type="molecule type" value="Genomic_DNA"/>
</dbReference>
<dbReference type="InterPro" id="IPR000742">
    <property type="entry name" value="EGF"/>
</dbReference>
<evidence type="ECO:0000313" key="4">
    <source>
        <dbReference type="EMBL" id="KAK8880893.1"/>
    </source>
</evidence>
<dbReference type="SUPFAM" id="SSF57184">
    <property type="entry name" value="Growth factor receptor domain"/>
    <property type="match status" value="1"/>
</dbReference>
<feature type="domain" description="EGF-like" evidence="3">
    <location>
        <begin position="714"/>
        <end position="751"/>
    </location>
</feature>
<dbReference type="InterPro" id="IPR053139">
    <property type="entry name" value="Surface_bspA-like"/>
</dbReference>
<evidence type="ECO:0000313" key="5">
    <source>
        <dbReference type="Proteomes" id="UP001470230"/>
    </source>
</evidence>
<keyword evidence="1" id="KW-1133">Transmembrane helix</keyword>
<feature type="chain" id="PRO_5046228494" description="EGF-like domain-containing protein" evidence="2">
    <location>
        <begin position="17"/>
        <end position="1112"/>
    </location>
</feature>
<evidence type="ECO:0000256" key="2">
    <source>
        <dbReference type="SAM" id="SignalP"/>
    </source>
</evidence>
<proteinExistence type="predicted"/>
<dbReference type="Gene3D" id="3.40.50.12480">
    <property type="match status" value="1"/>
</dbReference>
<keyword evidence="5" id="KW-1185">Reference proteome</keyword>
<gene>
    <name evidence="4" type="ORF">M9Y10_003592</name>
</gene>
<dbReference type="Pfam" id="PF13306">
    <property type="entry name" value="LRR_5"/>
    <property type="match status" value="3"/>
</dbReference>
<keyword evidence="1" id="KW-0812">Transmembrane</keyword>
<name>A0ABR2JR29_9EUKA</name>
<keyword evidence="2" id="KW-0732">Signal</keyword>
<dbReference type="SUPFAM" id="SSF52058">
    <property type="entry name" value="L domain-like"/>
    <property type="match status" value="2"/>
</dbReference>
<evidence type="ECO:0000256" key="1">
    <source>
        <dbReference type="SAM" id="Phobius"/>
    </source>
</evidence>
<sequence>MFSVFFFFSRFVANFGHVSYTNNTIDNKKTIQICFYSTCKNKCPTNIKNAHYYGPDEYYSNIFSNSSEPIEIFVVESINLTRPLLFSSPVPFFVSGKTVIGNIELGCQTQLNIQDASYMNIKINWSVKTKQISKIITESKAKSISIKIIDQNEIKENTVYNLSFYSGKETKIMFLKGKTNNEIKMANVTDKKHQFSIINTKKYYFVKISSRSNIKEIIESGKLGDNVFYDLNERNYYFYINISGFGPMYNFTKRPFKKSSINWVEIGEGVTSIGSKTFCDLNIAIVDIPETVTFIGDNAFASCFRLFKINIPESVSYIGDSSFIDCSSLEQITFPRKLTYLGSQSFSECSKLRSITIYEGITNILPNTFKKCNQLTSINLNHCNKLISIQDGAFYECFNMVSLNIPESVQYIGSGAFFGCYSLKYIKIPSKVTAINNNTFYYCCKLSSIIIPEAVTMIGNNAFGYCSNLESVHIHQNIEKIGNYAFLYCFKLKEFTVDAKNKHYSAIDGFLSNIEQNIIYTFPPNKPSITYEIPNHVTKMTSLCFSFCTNLKHLTIPSSIEEISFGAFVHCDKLESVTILGNCTLNEQCFDQCFGLLSIVYLGVNDSYYKDILAIEYNNINVYVSNNYNSNSFCGYNVIKTKDILCRAIHHKCVECNSDSCLKCENGWKIENGKCTRDCELIDQHCAKCSSDGICLSCEKGYILEDEQCVETNICDDIIENCGVCHKSSGKFICDHCFDGFKLNSDGLTCLREINITFAPTEFFTEPKDILNPFSNGTLTVNGSKLTVRLLFYSLPTALSYASFEIRKNINEVLVTNYLIKLELLIPPVKKGINFDYTVTKLVKLHINCPRGSIISSSKTQFPALKGSRTIEIINPANINKILLDEKDSEPLTLKSKNLKLNISLIQVRYKQKIISESSLCNLIDIESHSELTLEKMNVSTVKIGFGSNINIRNEQTKVYLFKVLPSFYNFHKIPIKFYQPFPKLDDSYIEFDETLAMDESSNKFIVAKFVGEDENSNKNACQTLKLVENNNKYHKECKKDEYGPNYNYIVTLSIKAKEVKIKIVSGAIASYAVGGIFCIVILGLSIYIIALNIKYKRCSKNHESSIDEDQI</sequence>
<dbReference type="SMART" id="SM00181">
    <property type="entry name" value="EGF"/>
    <property type="match status" value="2"/>
</dbReference>
<evidence type="ECO:0000259" key="3">
    <source>
        <dbReference type="SMART" id="SM00181"/>
    </source>
</evidence>
<dbReference type="PANTHER" id="PTHR45661:SF3">
    <property type="entry name" value="IG-LIKE DOMAIN-CONTAINING PROTEIN"/>
    <property type="match status" value="1"/>
</dbReference>
<reference evidence="4 5" key="1">
    <citation type="submission" date="2024-04" db="EMBL/GenBank/DDBJ databases">
        <title>Tritrichomonas musculus Genome.</title>
        <authorList>
            <person name="Alves-Ferreira E."/>
            <person name="Grigg M."/>
            <person name="Lorenzi H."/>
            <person name="Galac M."/>
        </authorList>
    </citation>
    <scope>NUCLEOTIDE SEQUENCE [LARGE SCALE GENOMIC DNA]</scope>
    <source>
        <strain evidence="4 5">EAF2021</strain>
    </source>
</reference>